<dbReference type="InterPro" id="IPR004017">
    <property type="entry name" value="Cys_rich_dom"/>
</dbReference>
<feature type="domain" description="Cysteine-rich" evidence="1">
    <location>
        <begin position="166"/>
        <end position="250"/>
    </location>
</feature>
<evidence type="ECO:0000313" key="2">
    <source>
        <dbReference type="EMBL" id="EQK95289.1"/>
    </source>
</evidence>
<comment type="caution">
    <text evidence="2">The sequence shown here is derived from an EMBL/GenBank/DDBJ whole genome shotgun (WGS) entry which is preliminary data.</text>
</comment>
<name>A0AB33Z9F5_HELPX</name>
<dbReference type="GO" id="GO:0005829">
    <property type="term" value="C:cytosol"/>
    <property type="evidence" value="ECO:0007669"/>
    <property type="project" value="TreeGrafter"/>
</dbReference>
<feature type="domain" description="Cysteine-rich" evidence="1">
    <location>
        <begin position="37"/>
        <end position="119"/>
    </location>
</feature>
<gene>
    <name evidence="2" type="ORF">N198_04270</name>
</gene>
<dbReference type="AlphaFoldDB" id="A0AB33Z9F5"/>
<evidence type="ECO:0000313" key="3">
    <source>
        <dbReference type="Proteomes" id="UP000015893"/>
    </source>
</evidence>
<dbReference type="Pfam" id="PF02754">
    <property type="entry name" value="CCG"/>
    <property type="match status" value="2"/>
</dbReference>
<organism evidence="2 3">
    <name type="scientific">Helicobacter pylori UM037</name>
    <dbReference type="NCBI Taxonomy" id="1321939"/>
    <lineage>
        <taxon>Bacteria</taxon>
        <taxon>Pseudomonadati</taxon>
        <taxon>Campylobacterota</taxon>
        <taxon>Epsilonproteobacteria</taxon>
        <taxon>Campylobacterales</taxon>
        <taxon>Helicobacteraceae</taxon>
        <taxon>Helicobacter</taxon>
    </lineage>
</organism>
<dbReference type="EMBL" id="AUSI01000006">
    <property type="protein sequence ID" value="EQK95289.1"/>
    <property type="molecule type" value="Genomic_DNA"/>
</dbReference>
<dbReference type="PANTHER" id="PTHR30296:SF0">
    <property type="entry name" value="LACTATE UTILIZATION PROTEIN A"/>
    <property type="match status" value="1"/>
</dbReference>
<reference evidence="2 3" key="1">
    <citation type="journal article" date="2013" name="Genome Announc.">
        <title>Multiple genome sequences of Helicobacter pylori strains of diverse disease and antibiotic resistance backgrounds from Malaysia.</title>
        <authorList>
            <person name="Rehvathy V."/>
            <person name="Tan M.H."/>
            <person name="Gunaletchumy S.P."/>
            <person name="Teh X."/>
            <person name="Wang S."/>
            <person name="Baybayan P."/>
            <person name="Singh S."/>
            <person name="Ashby M."/>
            <person name="Kaakoush N.O."/>
            <person name="Mitchell H.M."/>
            <person name="Croft L.J."/>
            <person name="Goh K.L."/>
            <person name="Loke M.F."/>
            <person name="Vadivelu J."/>
        </authorList>
    </citation>
    <scope>NUCLEOTIDE SEQUENCE [LARGE SCALE GENOMIC DNA]</scope>
    <source>
        <strain evidence="2 3">UM037</strain>
    </source>
</reference>
<protein>
    <submittedName>
        <fullName evidence="2">Oxidoreductase</fullName>
    </submittedName>
</protein>
<accession>A0AB33Z9F5</accession>
<proteinExistence type="predicted"/>
<dbReference type="Proteomes" id="UP000015893">
    <property type="component" value="Unassembled WGS sequence"/>
</dbReference>
<evidence type="ECO:0000259" key="1">
    <source>
        <dbReference type="Pfam" id="PF02754"/>
    </source>
</evidence>
<dbReference type="PANTHER" id="PTHR30296">
    <property type="entry name" value="UNCHARACTERIZED PROTEIN YKGE"/>
    <property type="match status" value="1"/>
</dbReference>
<sequence length="276" mass="31512">MFERVGLSTCGYNLTNFEYYIVFETLNLEFKEPSLKVNFFATCLGAAIYSNASLNAIKLLRKENLEVVFKKDQTCCGQPSYNSGYYEETKKVVLYNIKLYSNNDYPIILPSGSCTGMMRHDYLELFEGHAEFNMVKDFCSRVYELSEFLDKKLQVKYEDKGEPLKITWHSNCHALRVAKVIDSAKNLIRQLKNVELIELEKEEECCGFGGTFSVKEPEISAVMVKEKIKDIESRQVDVIVSADAGCLMNISTAMQKMGSLTKPMHFYDFLASRLGL</sequence>
<dbReference type="GO" id="GO:0016491">
    <property type="term" value="F:oxidoreductase activity"/>
    <property type="evidence" value="ECO:0007669"/>
    <property type="project" value="UniProtKB-ARBA"/>
</dbReference>